<reference evidence="2" key="1">
    <citation type="submission" date="2021-01" db="EMBL/GenBank/DDBJ databases">
        <title>Whole genome shotgun sequence of Dactylosporangium siamense NBRC 106093.</title>
        <authorList>
            <person name="Komaki H."/>
            <person name="Tamura T."/>
        </authorList>
    </citation>
    <scope>NUCLEOTIDE SEQUENCE</scope>
    <source>
        <strain evidence="2">NBRC 106093</strain>
    </source>
</reference>
<gene>
    <name evidence="2" type="ORF">Dsi01nite_042790</name>
</gene>
<dbReference type="Proteomes" id="UP000660611">
    <property type="component" value="Unassembled WGS sequence"/>
</dbReference>
<name>A0A919PQ11_9ACTN</name>
<comment type="caution">
    <text evidence="2">The sequence shown here is derived from an EMBL/GenBank/DDBJ whole genome shotgun (WGS) entry which is preliminary data.</text>
</comment>
<protein>
    <submittedName>
        <fullName evidence="2">Uncharacterized protein</fullName>
    </submittedName>
</protein>
<proteinExistence type="predicted"/>
<evidence type="ECO:0000256" key="1">
    <source>
        <dbReference type="SAM" id="MobiDB-lite"/>
    </source>
</evidence>
<evidence type="ECO:0000313" key="3">
    <source>
        <dbReference type="Proteomes" id="UP000660611"/>
    </source>
</evidence>
<organism evidence="2 3">
    <name type="scientific">Dactylosporangium siamense</name>
    <dbReference type="NCBI Taxonomy" id="685454"/>
    <lineage>
        <taxon>Bacteria</taxon>
        <taxon>Bacillati</taxon>
        <taxon>Actinomycetota</taxon>
        <taxon>Actinomycetes</taxon>
        <taxon>Micromonosporales</taxon>
        <taxon>Micromonosporaceae</taxon>
        <taxon>Dactylosporangium</taxon>
    </lineage>
</organism>
<dbReference type="AlphaFoldDB" id="A0A919PQ11"/>
<feature type="region of interest" description="Disordered" evidence="1">
    <location>
        <begin position="1"/>
        <end position="88"/>
    </location>
</feature>
<feature type="compositionally biased region" description="Low complexity" evidence="1">
    <location>
        <begin position="46"/>
        <end position="61"/>
    </location>
</feature>
<dbReference type="EMBL" id="BONQ01000066">
    <property type="protein sequence ID" value="GIG46238.1"/>
    <property type="molecule type" value="Genomic_DNA"/>
</dbReference>
<sequence>MYRTSRPAPPTRAAPVPLKSNFPVPRAGTAVTTTAAGDGDVEDGPTDGTADGDGAAGGAEESAGDGDGAAVGTDAVPKPYQITPTPAMTVTASAPIIPRGRPMAALHHEIHVRWGP</sequence>
<accession>A0A919PQ11</accession>
<keyword evidence="3" id="KW-1185">Reference proteome</keyword>
<feature type="compositionally biased region" description="Low complexity" evidence="1">
    <location>
        <begin position="27"/>
        <end position="38"/>
    </location>
</feature>
<evidence type="ECO:0000313" key="2">
    <source>
        <dbReference type="EMBL" id="GIG46238.1"/>
    </source>
</evidence>